<evidence type="ECO:0000259" key="1">
    <source>
        <dbReference type="Pfam" id="PF01425"/>
    </source>
</evidence>
<reference evidence="2" key="1">
    <citation type="submission" date="2021-07" db="EMBL/GenBank/DDBJ databases">
        <title>New genus and species of the family Alcaligenaceae.</title>
        <authorList>
            <person name="Hahn M.W."/>
        </authorList>
    </citation>
    <scope>NUCLEOTIDE SEQUENCE</scope>
    <source>
        <strain evidence="2">LF4-65</strain>
    </source>
</reference>
<dbReference type="PANTHER" id="PTHR11895">
    <property type="entry name" value="TRANSAMIDASE"/>
    <property type="match status" value="1"/>
</dbReference>
<dbReference type="SUPFAM" id="SSF75304">
    <property type="entry name" value="Amidase signature (AS) enzymes"/>
    <property type="match status" value="1"/>
</dbReference>
<feature type="domain" description="Amidase" evidence="1">
    <location>
        <begin position="27"/>
        <end position="444"/>
    </location>
</feature>
<dbReference type="InterPro" id="IPR036928">
    <property type="entry name" value="AS_sf"/>
</dbReference>
<accession>A0A953NCI7</accession>
<name>A0A953NCI7_9BURK</name>
<dbReference type="GO" id="GO:0003824">
    <property type="term" value="F:catalytic activity"/>
    <property type="evidence" value="ECO:0007669"/>
    <property type="project" value="InterPro"/>
</dbReference>
<dbReference type="PROSITE" id="PS00571">
    <property type="entry name" value="AMIDASES"/>
    <property type="match status" value="1"/>
</dbReference>
<organism evidence="2 3">
    <name type="scientific">Zwartia hollandica</name>
    <dbReference type="NCBI Taxonomy" id="324606"/>
    <lineage>
        <taxon>Bacteria</taxon>
        <taxon>Pseudomonadati</taxon>
        <taxon>Pseudomonadota</taxon>
        <taxon>Betaproteobacteria</taxon>
        <taxon>Burkholderiales</taxon>
        <taxon>Alcaligenaceae</taxon>
        <taxon>Zwartia</taxon>
    </lineage>
</organism>
<dbReference type="AlphaFoldDB" id="A0A953NCI7"/>
<dbReference type="Pfam" id="PF01425">
    <property type="entry name" value="Amidase"/>
    <property type="match status" value="1"/>
</dbReference>
<comment type="caution">
    <text evidence="2">The sequence shown here is derived from an EMBL/GenBank/DDBJ whole genome shotgun (WGS) entry which is preliminary data.</text>
</comment>
<dbReference type="Gene3D" id="3.90.1300.10">
    <property type="entry name" value="Amidase signature (AS) domain"/>
    <property type="match status" value="1"/>
</dbReference>
<dbReference type="RefSeq" id="WP_259662392.1">
    <property type="nucleotide sequence ID" value="NZ_JAHXRI010000025.1"/>
</dbReference>
<evidence type="ECO:0000313" key="2">
    <source>
        <dbReference type="EMBL" id="MBZ1351988.1"/>
    </source>
</evidence>
<dbReference type="PANTHER" id="PTHR11895:SF176">
    <property type="entry name" value="AMIDASE AMID-RELATED"/>
    <property type="match status" value="1"/>
</dbReference>
<gene>
    <name evidence="2" type="ORF">KZZ10_15190</name>
</gene>
<keyword evidence="3" id="KW-1185">Reference proteome</keyword>
<dbReference type="InterPro" id="IPR023631">
    <property type="entry name" value="Amidase_dom"/>
</dbReference>
<dbReference type="InterPro" id="IPR020556">
    <property type="entry name" value="Amidase_CS"/>
</dbReference>
<dbReference type="Proteomes" id="UP000739565">
    <property type="component" value="Unassembled WGS sequence"/>
</dbReference>
<sequence>MTTELHFLTIAEASQQIKARTLSPVEYVDHLAKRIEAIDPQINSFITPTVEMARAQAKTAEAEITAGNYRGPMHGIPYGAKDIYETAGILTTGGSRIAQHHVPKHDATTISNMRNAGAVLLGKLNTHEFAHGGPSFDVPWPIVRNPWSLDCFSGGSSSGSGASVAAGLLPAALGTDTGGSIRGPASLCGIAGFMPSSGLVSRTGVMPNSFTLDHCGPMAWTVKDCAIMLQALAGHDPADGNSFIQNIPDYSAGLDGDLKGLRVGVLRYVWEGDLPISADHQQALNNAVQVLKGLGATVSDCTLRPMQEYMDVKVVLAETEIFTVQQQGLIERPGDYGRDFLTRILPAVMFQSADFVAATREHRRMIHEMAPIYEKFDVLLMPSFGAAKPITAHRPISFWKGANAQVLANITAGPALAMTCGFNASGLPMGMQLVGAPLQDAQVLRTGHILECALALRAKRPQLTPGDTAPSLITPDLTPDSSHCDAATRDFAHRMAINAGLRLNDELLELLFEAAPYALQMTRRLQKNRDWFDEPANNFRPGAR</sequence>
<evidence type="ECO:0000313" key="3">
    <source>
        <dbReference type="Proteomes" id="UP000739565"/>
    </source>
</evidence>
<proteinExistence type="predicted"/>
<dbReference type="EMBL" id="JAHXRI010000025">
    <property type="protein sequence ID" value="MBZ1351988.1"/>
    <property type="molecule type" value="Genomic_DNA"/>
</dbReference>
<protein>
    <submittedName>
        <fullName evidence="2">Amidase</fullName>
    </submittedName>
</protein>
<dbReference type="InterPro" id="IPR000120">
    <property type="entry name" value="Amidase"/>
</dbReference>